<comment type="caution">
    <text evidence="4">The sequence shown here is derived from an EMBL/GenBank/DDBJ whole genome shotgun (WGS) entry which is preliminary data.</text>
</comment>
<feature type="domain" description="N-acetyltransferase" evidence="3">
    <location>
        <begin position="2"/>
        <end position="135"/>
    </location>
</feature>
<dbReference type="GO" id="GO:0008080">
    <property type="term" value="F:N-acetyltransferase activity"/>
    <property type="evidence" value="ECO:0007669"/>
    <property type="project" value="InterPro"/>
</dbReference>
<dbReference type="AlphaFoldDB" id="A0AB36JRM4"/>
<reference evidence="6 7" key="1">
    <citation type="submission" date="2016-12" db="EMBL/GenBank/DDBJ databases">
        <authorList>
            <person name="Gulvik C.A."/>
        </authorList>
    </citation>
    <scope>NUCLEOTIDE SEQUENCE [LARGE SCALE GENOMIC DNA]</scope>
    <source>
        <strain evidence="5 7">12-5202</strain>
        <strain evidence="4 6">12-5291</strain>
    </source>
</reference>
<dbReference type="GO" id="GO:0005737">
    <property type="term" value="C:cytoplasm"/>
    <property type="evidence" value="ECO:0007669"/>
    <property type="project" value="TreeGrafter"/>
</dbReference>
<dbReference type="InterPro" id="IPR045039">
    <property type="entry name" value="NSI-like"/>
</dbReference>
<keyword evidence="2" id="KW-0012">Acyltransferase</keyword>
<evidence type="ECO:0000313" key="6">
    <source>
        <dbReference type="Proteomes" id="UP000188600"/>
    </source>
</evidence>
<dbReference type="Proteomes" id="UP000188600">
    <property type="component" value="Unassembled WGS sequence"/>
</dbReference>
<dbReference type="Proteomes" id="UP000188946">
    <property type="component" value="Unassembled WGS sequence"/>
</dbReference>
<dbReference type="InterPro" id="IPR016181">
    <property type="entry name" value="Acyl_CoA_acyltransferase"/>
</dbReference>
<sequence length="135" mass="15395">MITYTIQARLDMAAVLTLYREVGWTNYIKQPKMLEQALKNSLLVIAAFDEERLVGLIRVVGDGYSIVFIQDILVLPAYQRKGIGRRLVEEILATYPTIYQLHLLTGQEEKTRAFYEALGFRAVEELACVAYTYVG</sequence>
<name>A0AB36JRM4_9STRE</name>
<dbReference type="PROSITE" id="PS51186">
    <property type="entry name" value="GNAT"/>
    <property type="match status" value="1"/>
</dbReference>
<evidence type="ECO:0000313" key="4">
    <source>
        <dbReference type="EMBL" id="ONK29453.1"/>
    </source>
</evidence>
<dbReference type="InterPro" id="IPR000182">
    <property type="entry name" value="GNAT_dom"/>
</dbReference>
<evidence type="ECO:0000259" key="3">
    <source>
        <dbReference type="PROSITE" id="PS51186"/>
    </source>
</evidence>
<evidence type="ECO:0000313" key="5">
    <source>
        <dbReference type="EMBL" id="ONK30738.1"/>
    </source>
</evidence>
<evidence type="ECO:0000313" key="7">
    <source>
        <dbReference type="Proteomes" id="UP000188946"/>
    </source>
</evidence>
<dbReference type="EMBL" id="MSPT01000001">
    <property type="protein sequence ID" value="ONK29453.1"/>
    <property type="molecule type" value="Genomic_DNA"/>
</dbReference>
<gene>
    <name evidence="5" type="ORF">BVE84_01340</name>
    <name evidence="4" type="ORF">BVE86_00030</name>
</gene>
<proteinExistence type="predicted"/>
<dbReference type="EMBL" id="MSPR01000002">
    <property type="protein sequence ID" value="ONK30738.1"/>
    <property type="molecule type" value="Genomic_DNA"/>
</dbReference>
<organism evidence="4 6">
    <name type="scientific">Streptococcus azizii</name>
    <dbReference type="NCBI Taxonomy" id="1579424"/>
    <lineage>
        <taxon>Bacteria</taxon>
        <taxon>Bacillati</taxon>
        <taxon>Bacillota</taxon>
        <taxon>Bacilli</taxon>
        <taxon>Lactobacillales</taxon>
        <taxon>Streptococcaceae</taxon>
        <taxon>Streptococcus</taxon>
    </lineage>
</organism>
<accession>A0AB36JRM4</accession>
<dbReference type="PANTHER" id="PTHR43626:SF4">
    <property type="entry name" value="GCN5-RELATED N-ACETYLTRANSFERASE 2, CHLOROPLASTIC"/>
    <property type="match status" value="1"/>
</dbReference>
<keyword evidence="7" id="KW-1185">Reference proteome</keyword>
<dbReference type="CDD" id="cd04301">
    <property type="entry name" value="NAT_SF"/>
    <property type="match status" value="1"/>
</dbReference>
<dbReference type="Pfam" id="PF13673">
    <property type="entry name" value="Acetyltransf_10"/>
    <property type="match status" value="1"/>
</dbReference>
<evidence type="ECO:0000256" key="1">
    <source>
        <dbReference type="ARBA" id="ARBA00022679"/>
    </source>
</evidence>
<dbReference type="RefSeq" id="WP_076995290.1">
    <property type="nucleotide sequence ID" value="NZ_MSPR01000002.1"/>
</dbReference>
<evidence type="ECO:0000256" key="2">
    <source>
        <dbReference type="ARBA" id="ARBA00023315"/>
    </source>
</evidence>
<dbReference type="SUPFAM" id="SSF55729">
    <property type="entry name" value="Acyl-CoA N-acyltransferases (Nat)"/>
    <property type="match status" value="1"/>
</dbReference>
<protein>
    <submittedName>
        <fullName evidence="4">GNAT family N-acetyltransferase</fullName>
    </submittedName>
</protein>
<keyword evidence="1" id="KW-0808">Transferase</keyword>
<dbReference type="Gene3D" id="3.40.630.30">
    <property type="match status" value="1"/>
</dbReference>
<dbReference type="PANTHER" id="PTHR43626">
    <property type="entry name" value="ACYL-COA N-ACYLTRANSFERASE"/>
    <property type="match status" value="1"/>
</dbReference>